<dbReference type="InterPro" id="IPR003615">
    <property type="entry name" value="HNH_nuc"/>
</dbReference>
<keyword evidence="3" id="KW-1185">Reference proteome</keyword>
<gene>
    <name evidence="2" type="ORF">H8F01_08730</name>
</gene>
<feature type="domain" description="HNH nuclease" evidence="1">
    <location>
        <begin position="184"/>
        <end position="233"/>
    </location>
</feature>
<evidence type="ECO:0000313" key="3">
    <source>
        <dbReference type="Proteomes" id="UP000515873"/>
    </source>
</evidence>
<dbReference type="EMBL" id="CP060412">
    <property type="protein sequence ID" value="QNK03175.1"/>
    <property type="molecule type" value="Genomic_DNA"/>
</dbReference>
<accession>A0A7G8Q8R7</accession>
<dbReference type="RefSeq" id="WP_187058643.1">
    <property type="nucleotide sequence ID" value="NZ_CP060412.1"/>
</dbReference>
<name>A0A7G8Q8R7_9GAMM</name>
<dbReference type="GO" id="GO:0004519">
    <property type="term" value="F:endonuclease activity"/>
    <property type="evidence" value="ECO:0007669"/>
    <property type="project" value="UniProtKB-KW"/>
</dbReference>
<evidence type="ECO:0000313" key="2">
    <source>
        <dbReference type="EMBL" id="QNK03175.1"/>
    </source>
</evidence>
<evidence type="ECO:0000259" key="1">
    <source>
        <dbReference type="Pfam" id="PF13391"/>
    </source>
</evidence>
<keyword evidence="2" id="KW-0540">Nuclease</keyword>
<dbReference type="AlphaFoldDB" id="A0A7G8Q8R7"/>
<sequence length="282" mass="32608">MHSRRLETTRAQLQEMFGITDKSINNGIFRPKGHESVWLFVTKNKTPDRTQYHDSLHGDDLVMQGQTKGRTDRLIIDHKTNNQELLLFYRESRHQHPKFGFVYEGPFNYKDRSGSTPTTFELKRVGTANIDDVLKQEESNADNSGFFDIESVIDARHRTAASIVRRRGQRKFRDKLLRAYGGECSITRCSIEEILEAAHIHPYKGDQTNVIQNGLLLRADLHTLFDLGLIAIEPTTLEVLVSPKLQGTEYERLRGTQLKTCSHSHERPNPEALQWHRNRCDW</sequence>
<proteinExistence type="predicted"/>
<protein>
    <submittedName>
        <fullName evidence="2">HNH endonuclease</fullName>
    </submittedName>
</protein>
<keyword evidence="2" id="KW-0255">Endonuclease</keyword>
<organism evidence="2 3">
    <name type="scientific">Dyella telluris</name>
    <dbReference type="NCBI Taxonomy" id="2763498"/>
    <lineage>
        <taxon>Bacteria</taxon>
        <taxon>Pseudomonadati</taxon>
        <taxon>Pseudomonadota</taxon>
        <taxon>Gammaproteobacteria</taxon>
        <taxon>Lysobacterales</taxon>
        <taxon>Rhodanobacteraceae</taxon>
        <taxon>Dyella</taxon>
    </lineage>
</organism>
<keyword evidence="2" id="KW-0378">Hydrolase</keyword>
<dbReference type="Proteomes" id="UP000515873">
    <property type="component" value="Chromosome"/>
</dbReference>
<dbReference type="Pfam" id="PF13391">
    <property type="entry name" value="HNH_2"/>
    <property type="match status" value="1"/>
</dbReference>
<reference evidence="2 3" key="1">
    <citation type="submission" date="2020-08" db="EMBL/GenBank/DDBJ databases">
        <title>Dyella sp. G9 isolated from forest soil.</title>
        <authorList>
            <person name="Fu J."/>
            <person name="Qiu L."/>
        </authorList>
    </citation>
    <scope>NUCLEOTIDE SEQUENCE [LARGE SCALE GENOMIC DNA]</scope>
    <source>
        <strain evidence="2 3">G9</strain>
    </source>
</reference>
<dbReference type="KEGG" id="dtl:H8F01_08730"/>